<organism evidence="2 3">
    <name type="scientific">Ornithobacterium rhinotracheale</name>
    <dbReference type="NCBI Taxonomy" id="28251"/>
    <lineage>
        <taxon>Bacteria</taxon>
        <taxon>Pseudomonadati</taxon>
        <taxon>Bacteroidota</taxon>
        <taxon>Flavobacteriia</taxon>
        <taxon>Flavobacteriales</taxon>
        <taxon>Weeksellaceae</taxon>
        <taxon>Ornithobacterium</taxon>
    </lineage>
</organism>
<dbReference type="OrthoDB" id="1148022at2"/>
<sequence>MKQILPLVFCCLIGSSAFAQETLQDTVFPQHLKADCEVFQPREKLKGRRYATVNPIYLRAENTEYTYAVLHIGKRGGQLYFYLDVLTPSVCFKEGKIIDIHFTNGEILTLKNEYPINCEGIFATRMSSKMRKYLTEKNIAKIELFSYEKNYDFFVSDIQDLQIKKNIHCLKQYRYKR</sequence>
<evidence type="ECO:0000313" key="3">
    <source>
        <dbReference type="Proteomes" id="UP000287701"/>
    </source>
</evidence>
<dbReference type="AlphaFoldDB" id="A0A410JQ02"/>
<accession>A0A410JQ02</accession>
<dbReference type="RefSeq" id="WP_128500742.1">
    <property type="nucleotide sequence ID" value="NZ_CP035107.1"/>
</dbReference>
<keyword evidence="1" id="KW-0732">Signal</keyword>
<name>A0A410JQ02_ORNRH</name>
<protein>
    <submittedName>
        <fullName evidence="2">Uncharacterized protein</fullName>
    </submittedName>
</protein>
<gene>
    <name evidence="2" type="ORF">EQP59_02140</name>
</gene>
<feature type="signal peptide" evidence="1">
    <location>
        <begin position="1"/>
        <end position="19"/>
    </location>
</feature>
<feature type="chain" id="PRO_5019259854" evidence="1">
    <location>
        <begin position="20"/>
        <end position="177"/>
    </location>
</feature>
<dbReference type="EMBL" id="CP035107">
    <property type="protein sequence ID" value="QAR30240.1"/>
    <property type="molecule type" value="Genomic_DNA"/>
</dbReference>
<proteinExistence type="predicted"/>
<dbReference type="Proteomes" id="UP000287701">
    <property type="component" value="Chromosome"/>
</dbReference>
<evidence type="ECO:0000313" key="2">
    <source>
        <dbReference type="EMBL" id="QAR30240.1"/>
    </source>
</evidence>
<evidence type="ECO:0000256" key="1">
    <source>
        <dbReference type="SAM" id="SignalP"/>
    </source>
</evidence>
<reference evidence="2 3" key="1">
    <citation type="submission" date="2019-01" db="EMBL/GenBank/DDBJ databases">
        <title>Whole Genome of Ornithobacterium rhinotracheale FARPER-174b.</title>
        <authorList>
            <person name="Tataje-Lavanda L.A."/>
            <person name="Montalvan A."/>
            <person name="Montesinos R."/>
            <person name="Zimic M."/>
            <person name="Fernandez-Sanchez M."/>
            <person name="Fernandez-Diaz M."/>
        </authorList>
    </citation>
    <scope>NUCLEOTIDE SEQUENCE [LARGE SCALE GENOMIC DNA]</scope>
    <source>
        <strain evidence="2 3">FARPER-174b</strain>
    </source>
</reference>